<dbReference type="Proteomes" id="UP001610335">
    <property type="component" value="Unassembled WGS sequence"/>
</dbReference>
<proteinExistence type="predicted"/>
<evidence type="ECO:0000256" key="1">
    <source>
        <dbReference type="SAM" id="MobiDB-lite"/>
    </source>
</evidence>
<feature type="region of interest" description="Disordered" evidence="1">
    <location>
        <begin position="1"/>
        <end position="47"/>
    </location>
</feature>
<gene>
    <name evidence="3" type="ORF">BDW59DRAFT_176739</name>
</gene>
<evidence type="ECO:0000259" key="2">
    <source>
        <dbReference type="Pfam" id="PF24864"/>
    </source>
</evidence>
<feature type="compositionally biased region" description="Low complexity" evidence="1">
    <location>
        <begin position="36"/>
        <end position="47"/>
    </location>
</feature>
<dbReference type="InterPro" id="IPR056632">
    <property type="entry name" value="DUF7730"/>
</dbReference>
<name>A0ABR4HE74_9EURO</name>
<dbReference type="Pfam" id="PF24864">
    <property type="entry name" value="DUF7730"/>
    <property type="match status" value="1"/>
</dbReference>
<accession>A0ABR4HE74</accession>
<evidence type="ECO:0000313" key="4">
    <source>
        <dbReference type="Proteomes" id="UP001610335"/>
    </source>
</evidence>
<feature type="domain" description="DUF7730" evidence="2">
    <location>
        <begin position="45"/>
        <end position="246"/>
    </location>
</feature>
<dbReference type="PANTHER" id="PTHR38790">
    <property type="entry name" value="2EXR DOMAIN-CONTAINING PROTEIN-RELATED"/>
    <property type="match status" value="1"/>
</dbReference>
<keyword evidence="4" id="KW-1185">Reference proteome</keyword>
<reference evidence="3 4" key="1">
    <citation type="submission" date="2024-07" db="EMBL/GenBank/DDBJ databases">
        <title>Section-level genome sequencing and comparative genomics of Aspergillus sections Usti and Cavernicolus.</title>
        <authorList>
            <consortium name="Lawrence Berkeley National Laboratory"/>
            <person name="Nybo J.L."/>
            <person name="Vesth T.C."/>
            <person name="Theobald S."/>
            <person name="Frisvad J.C."/>
            <person name="Larsen T.O."/>
            <person name="Kjaerboelling I."/>
            <person name="Rothschild-Mancinelli K."/>
            <person name="Lyhne E.K."/>
            <person name="Kogle M.E."/>
            <person name="Barry K."/>
            <person name="Clum A."/>
            <person name="Na H."/>
            <person name="Ledsgaard L."/>
            <person name="Lin J."/>
            <person name="Lipzen A."/>
            <person name="Kuo A."/>
            <person name="Riley R."/>
            <person name="Mondo S."/>
            <person name="LaButti K."/>
            <person name="Haridas S."/>
            <person name="Pangalinan J."/>
            <person name="Salamov A.A."/>
            <person name="Simmons B.A."/>
            <person name="Magnuson J.K."/>
            <person name="Chen J."/>
            <person name="Drula E."/>
            <person name="Henrissat B."/>
            <person name="Wiebenga A."/>
            <person name="Lubbers R.J."/>
            <person name="Gomes A.C."/>
            <person name="Makela M.R."/>
            <person name="Stajich J."/>
            <person name="Grigoriev I.V."/>
            <person name="Mortensen U.H."/>
            <person name="De vries R.P."/>
            <person name="Baker S.E."/>
            <person name="Andersen M.R."/>
        </authorList>
    </citation>
    <scope>NUCLEOTIDE SEQUENCE [LARGE SCALE GENOMIC DNA]</scope>
    <source>
        <strain evidence="3 4">CBS 600.67</strain>
    </source>
</reference>
<protein>
    <recommendedName>
        <fullName evidence="2">DUF7730 domain-containing protein</fullName>
    </recommendedName>
</protein>
<organism evidence="3 4">
    <name type="scientific">Aspergillus cavernicola</name>
    <dbReference type="NCBI Taxonomy" id="176166"/>
    <lineage>
        <taxon>Eukaryota</taxon>
        <taxon>Fungi</taxon>
        <taxon>Dikarya</taxon>
        <taxon>Ascomycota</taxon>
        <taxon>Pezizomycotina</taxon>
        <taxon>Eurotiomycetes</taxon>
        <taxon>Eurotiomycetidae</taxon>
        <taxon>Eurotiales</taxon>
        <taxon>Aspergillaceae</taxon>
        <taxon>Aspergillus</taxon>
        <taxon>Aspergillus subgen. Nidulantes</taxon>
    </lineage>
</organism>
<comment type="caution">
    <text evidence="3">The sequence shown here is derived from an EMBL/GenBank/DDBJ whole genome shotgun (WGS) entry which is preliminary data.</text>
</comment>
<dbReference type="EMBL" id="JBFXLS010000144">
    <property type="protein sequence ID" value="KAL2813464.1"/>
    <property type="molecule type" value="Genomic_DNA"/>
</dbReference>
<evidence type="ECO:0000313" key="3">
    <source>
        <dbReference type="EMBL" id="KAL2813464.1"/>
    </source>
</evidence>
<sequence>MTGKRKRNNTTQDKNSSDGRLRRALTPPLPPQNKKSQIQSQQTLTQEQSSLFRLPREIRDIIYTEIFTPGVTIHIAYVGGRLRKFRSFLCSIPQEDQRGISQFSDEYCQRCKISHYACSPRVSSDSSDVRSRPTPAERRGVRVLAVLRSCRRVYTETINLLYEKNTFYIENPRTLLELPNYMPQVRLSSFRHLYLQSTWYGNFTSNDRLSRWKEVVDAMETLDGLKSLCVILKPLYGLIWEVENLKKPVEEARLPVSPHFFVARIIRKNGFLPVERCPWHGVAYYTKTGGDSNTALK</sequence>